<dbReference type="NCBIfam" id="TIGR02243">
    <property type="entry name" value="putative baseplate assembly protein"/>
    <property type="match status" value="1"/>
</dbReference>
<evidence type="ECO:0000313" key="1">
    <source>
        <dbReference type="EMBL" id="QGZ90583.1"/>
    </source>
</evidence>
<sequence>MVKSAPKIDKRTATEITQQLQELLLKYAPTWREDEIEPVTGKRLPKKGTISAALIGTFARFAEIIIERLNQVPDKNFLAFLDLLGASRLPPQAARTPLTFSLAAGSTVDVVVPVGTQVAAPPAEGEKAPVIFETEAELVVTAAQLTSVFVQEPQQDTWSDRTAWLTTGTSTAGFVFHGDAGVEHSLYLACDDLFTLPVAKTALLTIQSEDAQKLAELPLTWFYWDGKDWHPLSAQLKNIISGLTVTVNPQLSRTVIISPGEAVDNQGQKIKLNNPQQVNLPENYRNQTVFLTISYDLENPNTPRISTLLEAEANQYPLGVYLRLARLAIDPEGQISQLVSNTSENNQSWQVSIPNFPVPVKQIINGVEASWLKVALNQSLIPGSPPLPKIQRITAGVSVTQSNLLPDLGFTNSSPLDLTKDFFPFGENPRLSDTLYLASQEVLAKAGARITVNIALNETVPVNSENEVELAFDAWDGKAWQPLLVTPSSPATAKFTQSGSITFTLPNQIGLGEVNSKTNYWIRVRIVRGNYGTGTSSQPPTFTTLRQEIRENTEQIIVNSSRGFMPGDRIQIATGTNTQEVRTIGVVNTSNNSLTLTEALQSPHPVGTGVWLISNTLSPPLLKSLTLSYTYDATQSLSACQTYNNFTYIQQKEQPFIPFEALTESHPSLYLGFTLPPTRSNFPNRPLSLFVSLADLKYGEKFIPLSPPYSRQVGTTGRVTHPLWVTNDTDQSVTWRVEISGNNWETTISEAGTSITLAPGETKSLKVQITIPEDLNQENRDIAFVRLSRPDTFATIYTATLETFVADQLPPRSPVWLSWQYWNGQAWSKLTVEDGSENFTLSGLIKFLVPADCQTKAEFDLWERYWLRVQWETGDYLIEPRIINLALNTTFASQTITIVKEILGSSNGSENQIFQTTRFPVLQNPQLEVREPEKPSELELERLKLQGNSNPITPIPNSREVWVQWQQVADFYGSSSRDRHYVLDQLTGKIQFGNGRNGLIPPLGTGNLRIARYQTGGGEAGNKPVDSIVQLKTTVPYIEKVTNLQAAVGGTEAETLESLRDRLPGTIRHGDRAVTLEDYEDLAKLASPEVVRAKCVPLRNLVDDPLDLNPITPGDVSIIIVSRSTEIKPLSSIGLLNRVQDYLETYGIPTANIAVVGPLYLSVSVTADIALTSLEGASAVEGAVNQTLTRFLHPLTGGLDGKGWDFGRKPHNSDFYALLESVSGVDYIRSLKVDPPEDLESLSEEVKQVMKTNRFLVYSGKHTVNLFFEKS</sequence>
<dbReference type="Proteomes" id="UP000438345">
    <property type="component" value="Chromosome"/>
</dbReference>
<evidence type="ECO:0000313" key="2">
    <source>
        <dbReference type="Proteomes" id="UP000438345"/>
    </source>
</evidence>
<dbReference type="InterPro" id="IPR013783">
    <property type="entry name" value="Ig-like_fold"/>
</dbReference>
<organism evidence="1 2">
    <name type="scientific">Microcystis aeruginosa FD4</name>
    <dbReference type="NCBI Taxonomy" id="2686288"/>
    <lineage>
        <taxon>Bacteria</taxon>
        <taxon>Bacillati</taxon>
        <taxon>Cyanobacteriota</taxon>
        <taxon>Cyanophyceae</taxon>
        <taxon>Oscillatoriophycideae</taxon>
        <taxon>Chroococcales</taxon>
        <taxon>Microcystaceae</taxon>
        <taxon>Microcystis</taxon>
    </lineage>
</organism>
<dbReference type="EMBL" id="CP046973">
    <property type="protein sequence ID" value="QGZ90583.1"/>
    <property type="molecule type" value="Genomic_DNA"/>
</dbReference>
<accession>A0A857D4U5</accession>
<reference evidence="1 2" key="1">
    <citation type="submission" date="2019-12" db="EMBL/GenBank/DDBJ databases">
        <title>Complete genome sequence of Microcystis aeruginosa strain FD4.</title>
        <authorList>
            <person name="Urakawa H."/>
        </authorList>
    </citation>
    <scope>NUCLEOTIDE SEQUENCE [LARGE SCALE GENOMIC DNA]</scope>
    <source>
        <strain evidence="1 2">FD4</strain>
    </source>
</reference>
<dbReference type="RefSeq" id="WP_158200511.1">
    <property type="nucleotide sequence ID" value="NZ_CP046973.1"/>
</dbReference>
<gene>
    <name evidence="1" type="ORF">GQR42_14725</name>
</gene>
<dbReference type="AlphaFoldDB" id="A0A857D4U5"/>
<protein>
    <submittedName>
        <fullName evidence="1">Putative baseplate assembly protein</fullName>
    </submittedName>
</protein>
<proteinExistence type="predicted"/>
<dbReference type="Gene3D" id="2.60.40.10">
    <property type="entry name" value="Immunoglobulins"/>
    <property type="match status" value="1"/>
</dbReference>
<name>A0A857D4U5_MICAE</name>
<dbReference type="InterPro" id="IPR011749">
    <property type="entry name" value="CHP02243"/>
</dbReference>